<dbReference type="Proteomes" id="UP001054945">
    <property type="component" value="Unassembled WGS sequence"/>
</dbReference>
<dbReference type="AlphaFoldDB" id="A0AAV4T959"/>
<keyword evidence="2" id="KW-1185">Reference proteome</keyword>
<name>A0AAV4T959_CAEEX</name>
<accession>A0AAV4T959</accession>
<protein>
    <submittedName>
        <fullName evidence="1">Uncharacterized protein</fullName>
    </submittedName>
</protein>
<reference evidence="1 2" key="1">
    <citation type="submission" date="2021-06" db="EMBL/GenBank/DDBJ databases">
        <title>Caerostris extrusa draft genome.</title>
        <authorList>
            <person name="Kono N."/>
            <person name="Arakawa K."/>
        </authorList>
    </citation>
    <scope>NUCLEOTIDE SEQUENCE [LARGE SCALE GENOMIC DNA]</scope>
</reference>
<dbReference type="EMBL" id="BPLR01010947">
    <property type="protein sequence ID" value="GIY43208.1"/>
    <property type="molecule type" value="Genomic_DNA"/>
</dbReference>
<organism evidence="1 2">
    <name type="scientific">Caerostris extrusa</name>
    <name type="common">Bark spider</name>
    <name type="synonym">Caerostris bankana</name>
    <dbReference type="NCBI Taxonomy" id="172846"/>
    <lineage>
        <taxon>Eukaryota</taxon>
        <taxon>Metazoa</taxon>
        <taxon>Ecdysozoa</taxon>
        <taxon>Arthropoda</taxon>
        <taxon>Chelicerata</taxon>
        <taxon>Arachnida</taxon>
        <taxon>Araneae</taxon>
        <taxon>Araneomorphae</taxon>
        <taxon>Entelegynae</taxon>
        <taxon>Araneoidea</taxon>
        <taxon>Araneidae</taxon>
        <taxon>Caerostris</taxon>
    </lineage>
</organism>
<evidence type="ECO:0000313" key="2">
    <source>
        <dbReference type="Proteomes" id="UP001054945"/>
    </source>
</evidence>
<comment type="caution">
    <text evidence="1">The sequence shown here is derived from an EMBL/GenBank/DDBJ whole genome shotgun (WGS) entry which is preliminary data.</text>
</comment>
<evidence type="ECO:0000313" key="1">
    <source>
        <dbReference type="EMBL" id="GIY43208.1"/>
    </source>
</evidence>
<proteinExistence type="predicted"/>
<gene>
    <name evidence="1" type="ORF">CEXT_637021</name>
</gene>
<sequence>MSDETARREIWICVNILAPKCDEIILEAMAEVLMFWLKLILIICSSCTLKNSNNSATQFVIMREDTSDRIARIIALYSCPHDEDESLESGV</sequence>